<dbReference type="InterPro" id="IPR001102">
    <property type="entry name" value="Transglutaminase_N"/>
</dbReference>
<evidence type="ECO:0000256" key="9">
    <source>
        <dbReference type="ARBA" id="ARBA00022837"/>
    </source>
</evidence>
<dbReference type="PANTHER" id="PTHR11590:SF42">
    <property type="entry name" value="COAGULATION FACTOR XIII A CHAIN"/>
    <property type="match status" value="1"/>
</dbReference>
<evidence type="ECO:0000256" key="21">
    <source>
        <dbReference type="SAM" id="Coils"/>
    </source>
</evidence>
<keyword evidence="26" id="KW-1185">Reference proteome</keyword>
<dbReference type="eggNOG" id="KOG3544">
    <property type="taxonomic scope" value="Eukaryota"/>
</dbReference>
<evidence type="ECO:0000256" key="1">
    <source>
        <dbReference type="ARBA" id="ARBA00001913"/>
    </source>
</evidence>
<reference evidence="26" key="1">
    <citation type="journal article" date="2013" name="Nat. Genet.">
        <title>The draft genomes of soft-shell turtle and green sea turtle yield insights into the development and evolution of the turtle-specific body plan.</title>
        <authorList>
            <person name="Wang Z."/>
            <person name="Pascual-Anaya J."/>
            <person name="Zadissa A."/>
            <person name="Li W."/>
            <person name="Niimura Y."/>
            <person name="Huang Z."/>
            <person name="Li C."/>
            <person name="White S."/>
            <person name="Xiong Z."/>
            <person name="Fang D."/>
            <person name="Wang B."/>
            <person name="Ming Y."/>
            <person name="Chen Y."/>
            <person name="Zheng Y."/>
            <person name="Kuraku S."/>
            <person name="Pignatelli M."/>
            <person name="Herrero J."/>
            <person name="Beal K."/>
            <person name="Nozawa M."/>
            <person name="Li Q."/>
            <person name="Wang J."/>
            <person name="Zhang H."/>
            <person name="Yu L."/>
            <person name="Shigenobu S."/>
            <person name="Wang J."/>
            <person name="Liu J."/>
            <person name="Flicek P."/>
            <person name="Searle S."/>
            <person name="Wang J."/>
            <person name="Kuratani S."/>
            <person name="Yin Y."/>
            <person name="Aken B."/>
            <person name="Zhang G."/>
            <person name="Irie N."/>
        </authorList>
    </citation>
    <scope>NUCLEOTIDE SEQUENCE [LARGE SCALE GENOMIC DNA]</scope>
</reference>
<evidence type="ECO:0000256" key="13">
    <source>
        <dbReference type="ARBA" id="ARBA00023315"/>
    </source>
</evidence>
<dbReference type="GO" id="GO:0072378">
    <property type="term" value="P:blood coagulation, fibrin clot formation"/>
    <property type="evidence" value="ECO:0007669"/>
    <property type="project" value="TreeGrafter"/>
</dbReference>
<dbReference type="Proteomes" id="UP000031443">
    <property type="component" value="Unassembled WGS sequence"/>
</dbReference>
<evidence type="ECO:0000256" key="14">
    <source>
        <dbReference type="ARBA" id="ARBA00024222"/>
    </source>
</evidence>
<feature type="domain" description="Transglutaminase N-terminal" evidence="23">
    <location>
        <begin position="159"/>
        <end position="264"/>
    </location>
</feature>
<evidence type="ECO:0000256" key="2">
    <source>
        <dbReference type="ARBA" id="ARBA00004496"/>
    </source>
</evidence>
<protein>
    <recommendedName>
        <fullName evidence="18">Coagulation factor XIII A chain</fullName>
        <ecNumber evidence="14">2.3.2.13</ecNumber>
    </recommendedName>
    <alternativeName>
        <fullName evidence="19">Protein-glutamine gamma-glutamyltransferase A chain</fullName>
    </alternativeName>
    <alternativeName>
        <fullName evidence="20">Transglutaminase A chain</fullName>
    </alternativeName>
</protein>
<dbReference type="InterPro" id="IPR044822">
    <property type="entry name" value="Myb_DNA-bind_4"/>
</dbReference>
<dbReference type="AlphaFoldDB" id="M7B1B0"/>
<feature type="region of interest" description="Disordered" evidence="22">
    <location>
        <begin position="397"/>
        <end position="419"/>
    </location>
</feature>
<feature type="coiled-coil region" evidence="21">
    <location>
        <begin position="335"/>
        <end position="362"/>
    </location>
</feature>
<keyword evidence="8" id="KW-0356">Hemostasis</keyword>
<evidence type="ECO:0000256" key="12">
    <source>
        <dbReference type="ARBA" id="ARBA00023145"/>
    </source>
</evidence>
<dbReference type="SUPFAM" id="SSF81296">
    <property type="entry name" value="E set domains"/>
    <property type="match status" value="1"/>
</dbReference>
<proteinExistence type="inferred from homology"/>
<dbReference type="Pfam" id="PF00868">
    <property type="entry name" value="Transglut_N"/>
    <property type="match status" value="1"/>
</dbReference>
<dbReference type="FunFam" id="2.60.40.10:FF:000978">
    <property type="entry name" value="coagulation factor XIII A chain"/>
    <property type="match status" value="1"/>
</dbReference>
<name>M7B1B0_CHEMY</name>
<keyword evidence="9" id="KW-0106">Calcium</keyword>
<evidence type="ECO:0000259" key="23">
    <source>
        <dbReference type="Pfam" id="PF00868"/>
    </source>
</evidence>
<evidence type="ECO:0000256" key="11">
    <source>
        <dbReference type="ARBA" id="ARBA00023084"/>
    </source>
</evidence>
<evidence type="ECO:0000256" key="18">
    <source>
        <dbReference type="ARBA" id="ARBA00072805"/>
    </source>
</evidence>
<evidence type="ECO:0000256" key="7">
    <source>
        <dbReference type="ARBA" id="ARBA00022679"/>
    </source>
</evidence>
<dbReference type="EMBL" id="KB544241">
    <property type="protein sequence ID" value="EMP31661.1"/>
    <property type="molecule type" value="Genomic_DNA"/>
</dbReference>
<evidence type="ECO:0000256" key="15">
    <source>
        <dbReference type="ARBA" id="ARBA00051843"/>
    </source>
</evidence>
<comment type="subcellular location">
    <subcellularLocation>
        <location evidence="2">Cytoplasm</location>
    </subcellularLocation>
    <subcellularLocation>
        <location evidence="3">Secreted</location>
    </subcellularLocation>
</comment>
<evidence type="ECO:0000256" key="17">
    <source>
        <dbReference type="ARBA" id="ARBA00064927"/>
    </source>
</evidence>
<dbReference type="GO" id="GO:0005576">
    <property type="term" value="C:extracellular region"/>
    <property type="evidence" value="ECO:0007669"/>
    <property type="project" value="UniProtKB-SubCell"/>
</dbReference>
<dbReference type="GO" id="GO:0005737">
    <property type="term" value="C:cytoplasm"/>
    <property type="evidence" value="ECO:0007669"/>
    <property type="project" value="UniProtKB-SubCell"/>
</dbReference>
<evidence type="ECO:0000256" key="5">
    <source>
        <dbReference type="ARBA" id="ARBA00022490"/>
    </source>
</evidence>
<feature type="compositionally biased region" description="Acidic residues" evidence="22">
    <location>
        <begin position="401"/>
        <end position="413"/>
    </location>
</feature>
<keyword evidence="13" id="KW-0012">Acyltransferase</keyword>
<keyword evidence="12" id="KW-0865">Zymogen</keyword>
<dbReference type="EC" id="2.3.2.13" evidence="14"/>
<evidence type="ECO:0000256" key="16">
    <source>
        <dbReference type="ARBA" id="ARBA00058277"/>
    </source>
</evidence>
<accession>M7B1B0</accession>
<keyword evidence="10" id="KW-0007">Acetylation</keyword>
<dbReference type="Pfam" id="PF13837">
    <property type="entry name" value="Myb_DNA-bind_4"/>
    <property type="match status" value="1"/>
</dbReference>
<evidence type="ECO:0000313" key="25">
    <source>
        <dbReference type="EMBL" id="EMP31661.1"/>
    </source>
</evidence>
<feature type="compositionally biased region" description="Basic and acidic residues" evidence="22">
    <location>
        <begin position="93"/>
        <end position="103"/>
    </location>
</feature>
<evidence type="ECO:0000256" key="19">
    <source>
        <dbReference type="ARBA" id="ARBA00078127"/>
    </source>
</evidence>
<evidence type="ECO:0000256" key="20">
    <source>
        <dbReference type="ARBA" id="ARBA00082760"/>
    </source>
</evidence>
<gene>
    <name evidence="25" type="ORF">UY3_11203</name>
</gene>
<organism evidence="25 26">
    <name type="scientific">Chelonia mydas</name>
    <name type="common">Green sea-turtle</name>
    <name type="synonym">Chelonia agassizi</name>
    <dbReference type="NCBI Taxonomy" id="8469"/>
    <lineage>
        <taxon>Eukaryota</taxon>
        <taxon>Metazoa</taxon>
        <taxon>Chordata</taxon>
        <taxon>Craniata</taxon>
        <taxon>Vertebrata</taxon>
        <taxon>Euteleostomi</taxon>
        <taxon>Archelosauria</taxon>
        <taxon>Testudinata</taxon>
        <taxon>Testudines</taxon>
        <taxon>Cryptodira</taxon>
        <taxon>Durocryptodira</taxon>
        <taxon>Americhelydia</taxon>
        <taxon>Chelonioidea</taxon>
        <taxon>Cheloniidae</taxon>
        <taxon>Chelonia</taxon>
    </lineage>
</organism>
<evidence type="ECO:0000256" key="4">
    <source>
        <dbReference type="ARBA" id="ARBA00005968"/>
    </source>
</evidence>
<comment type="cofactor">
    <cofactor evidence="1">
        <name>Ca(2+)</name>
        <dbReference type="ChEBI" id="CHEBI:29108"/>
    </cofactor>
</comment>
<keyword evidence="21" id="KW-0175">Coiled coil</keyword>
<evidence type="ECO:0000256" key="22">
    <source>
        <dbReference type="SAM" id="MobiDB-lite"/>
    </source>
</evidence>
<dbReference type="PANTHER" id="PTHR11590">
    <property type="entry name" value="PROTEIN-GLUTAMINE GAMMA-GLUTAMYLTRANSFERASE"/>
    <property type="match status" value="1"/>
</dbReference>
<evidence type="ECO:0000256" key="6">
    <source>
        <dbReference type="ARBA" id="ARBA00022525"/>
    </source>
</evidence>
<keyword evidence="7" id="KW-0808">Transferase</keyword>
<keyword evidence="11" id="KW-0094">Blood coagulation</keyword>
<dbReference type="InterPro" id="IPR013783">
    <property type="entry name" value="Ig-like_fold"/>
</dbReference>
<comment type="similarity">
    <text evidence="4">Belongs to the transglutaminase superfamily. Transglutaminase family.</text>
</comment>
<dbReference type="STRING" id="8469.M7B1B0"/>
<keyword evidence="5" id="KW-0963">Cytoplasm</keyword>
<comment type="function">
    <text evidence="16">Factor XIII is activated by thrombin and calcium ion to a transglutaminase that catalyzes the formation of gamma-glutamyl-epsilon-lysine cross-links between fibrin chains, thus stabilizing the fibrin clot. Also cross-link alpha-2-plasmin inhibitor, or fibronectin, to the alpha chains of fibrin.</text>
</comment>
<dbReference type="Gene3D" id="1.10.10.60">
    <property type="entry name" value="Homeodomain-like"/>
    <property type="match status" value="1"/>
</dbReference>
<dbReference type="Gene3D" id="2.60.40.10">
    <property type="entry name" value="Immunoglobulins"/>
    <property type="match status" value="1"/>
</dbReference>
<comment type="catalytic activity">
    <reaction evidence="15">
        <text>L-glutaminyl-[protein] + L-lysyl-[protein] = [protein]-L-lysyl-N(6)-5-L-glutamyl-[protein] + NH4(+)</text>
        <dbReference type="Rhea" id="RHEA:54816"/>
        <dbReference type="Rhea" id="RHEA-COMP:9752"/>
        <dbReference type="Rhea" id="RHEA-COMP:10207"/>
        <dbReference type="Rhea" id="RHEA-COMP:14005"/>
        <dbReference type="ChEBI" id="CHEBI:28938"/>
        <dbReference type="ChEBI" id="CHEBI:29969"/>
        <dbReference type="ChEBI" id="CHEBI:30011"/>
        <dbReference type="ChEBI" id="CHEBI:138370"/>
        <dbReference type="EC" id="2.3.2.13"/>
    </reaction>
</comment>
<keyword evidence="6" id="KW-0964">Secreted</keyword>
<evidence type="ECO:0000256" key="8">
    <source>
        <dbReference type="ARBA" id="ARBA00022696"/>
    </source>
</evidence>
<comment type="subunit">
    <text evidence="17">Tetramer of two A chains (F13A1) and two B (F13B) chains.</text>
</comment>
<dbReference type="GO" id="GO:0003810">
    <property type="term" value="F:protein-glutamine gamma-glutamyltransferase activity"/>
    <property type="evidence" value="ECO:0007669"/>
    <property type="project" value="UniProtKB-EC"/>
</dbReference>
<evidence type="ECO:0000256" key="3">
    <source>
        <dbReference type="ARBA" id="ARBA00004613"/>
    </source>
</evidence>
<feature type="domain" description="Myb/SANT-like DNA-binding" evidence="24">
    <location>
        <begin position="311"/>
        <end position="375"/>
    </location>
</feature>
<sequence length="507" mass="56364">MWRGRKIIVGGGGGCGTAALTSALLQVAVLPSELGSWTAVAAGWEPSSEDRDTATSSSTEVELLSAPESFSATAIAEKPFKLPGDCNTVRMSEPTHTDKEKKKTIPPSLSGRRALPPNISNAEEDEVPVMEMTGLVPRGFNLKDFLEVKEVHMFKGDQDVNKQEHHTDKYYHPKLIVRRGQPFLIQIDFNRPYKPEKDQFWVEYLIGRYPQQNKGTYIPIPVVEELQSGTWGAKITWKEDSSIRLSIMSAPTCIVGKFRLYVAVLTPYGILRTKRNPETDTYILFNPWCPGSVPECSIVTVLDSTLNLDALARRNAKIFEKISKGMKGRGYNRDLQQCCMKLKELRQAYQKTKEANARLGSEPQTCRFYDELHAILGGAPTTTPHLYVDSCKGVSHNRDEDFGDEENDEEREVEDSAHQASGETILPNIQELFITLELIPSQPGLPDLEGEEGTSGIGSLTQNSNGRRRLQELWDSYPQCNAPKVDASLGTVDALHRLNTLSGGTHN</sequence>
<evidence type="ECO:0000259" key="24">
    <source>
        <dbReference type="Pfam" id="PF13837"/>
    </source>
</evidence>
<feature type="region of interest" description="Disordered" evidence="22">
    <location>
        <begin position="90"/>
        <end position="119"/>
    </location>
</feature>
<evidence type="ECO:0000313" key="26">
    <source>
        <dbReference type="Proteomes" id="UP000031443"/>
    </source>
</evidence>
<dbReference type="InterPro" id="IPR050779">
    <property type="entry name" value="Transglutaminase"/>
</dbReference>
<evidence type="ECO:0000256" key="10">
    <source>
        <dbReference type="ARBA" id="ARBA00022990"/>
    </source>
</evidence>
<dbReference type="InterPro" id="IPR014756">
    <property type="entry name" value="Ig_E-set"/>
</dbReference>